<gene>
    <name evidence="7" type="ORF">IAD06_06075</name>
</gene>
<feature type="domain" description="RNA-binding S4" evidence="6">
    <location>
        <begin position="7"/>
        <end position="70"/>
    </location>
</feature>
<feature type="region of interest" description="Disordered" evidence="5">
    <location>
        <begin position="109"/>
        <end position="151"/>
    </location>
</feature>
<evidence type="ECO:0000259" key="6">
    <source>
        <dbReference type="SMART" id="SM00363"/>
    </source>
</evidence>
<dbReference type="EMBL" id="DVKT01000045">
    <property type="protein sequence ID" value="HIT39588.1"/>
    <property type="molecule type" value="Genomic_DNA"/>
</dbReference>
<dbReference type="Pfam" id="PF01479">
    <property type="entry name" value="S4"/>
    <property type="match status" value="1"/>
</dbReference>
<dbReference type="InterPro" id="IPR036986">
    <property type="entry name" value="S4_RNA-bd_sf"/>
</dbReference>
<dbReference type="CDD" id="cd00165">
    <property type="entry name" value="S4"/>
    <property type="match status" value="1"/>
</dbReference>
<dbReference type="GO" id="GO:0034605">
    <property type="term" value="P:cellular response to heat"/>
    <property type="evidence" value="ECO:0007669"/>
    <property type="project" value="InterPro"/>
</dbReference>
<evidence type="ECO:0000256" key="2">
    <source>
        <dbReference type="ARBA" id="ARBA00022884"/>
    </source>
</evidence>
<dbReference type="InterPro" id="IPR002942">
    <property type="entry name" value="S4_RNA-bd"/>
</dbReference>
<name>A0A9D1GEM6_9BACT</name>
<reference evidence="7" key="1">
    <citation type="submission" date="2020-10" db="EMBL/GenBank/DDBJ databases">
        <authorList>
            <person name="Gilroy R."/>
        </authorList>
    </citation>
    <scope>NUCLEOTIDE SEQUENCE</scope>
    <source>
        <strain evidence="7">21143</strain>
    </source>
</reference>
<feature type="compositionally biased region" description="Basic and acidic residues" evidence="5">
    <location>
        <begin position="109"/>
        <end position="126"/>
    </location>
</feature>
<dbReference type="AlphaFoldDB" id="A0A9D1GEM6"/>
<proteinExistence type="inferred from homology"/>
<dbReference type="GO" id="GO:0003727">
    <property type="term" value="F:single-stranded RNA binding"/>
    <property type="evidence" value="ECO:0007669"/>
    <property type="project" value="InterPro"/>
</dbReference>
<accession>A0A9D1GEM6</accession>
<keyword evidence="2 4" id="KW-0694">RNA-binding</keyword>
<evidence type="ECO:0000256" key="1">
    <source>
        <dbReference type="ARBA" id="ARBA00008396"/>
    </source>
</evidence>
<dbReference type="GO" id="GO:0043023">
    <property type="term" value="F:ribosomal large subunit binding"/>
    <property type="evidence" value="ECO:0007669"/>
    <property type="project" value="InterPro"/>
</dbReference>
<dbReference type="PIRSF" id="PIRSF016821">
    <property type="entry name" value="HSP15"/>
    <property type="match status" value="1"/>
</dbReference>
<dbReference type="SMART" id="SM00363">
    <property type="entry name" value="S4"/>
    <property type="match status" value="1"/>
</dbReference>
<organism evidence="7 8">
    <name type="scientific">Candidatus Caccoplasma intestinavium</name>
    <dbReference type="NCBI Taxonomy" id="2840716"/>
    <lineage>
        <taxon>Bacteria</taxon>
        <taxon>Pseudomonadati</taxon>
        <taxon>Bacteroidota</taxon>
        <taxon>Bacteroidia</taxon>
        <taxon>Bacteroidales</taxon>
        <taxon>Bacteroidaceae</taxon>
        <taxon>Bacteroidaceae incertae sedis</taxon>
        <taxon>Candidatus Caccoplasma</taxon>
    </lineage>
</organism>
<dbReference type="GO" id="GO:0003677">
    <property type="term" value="F:DNA binding"/>
    <property type="evidence" value="ECO:0007669"/>
    <property type="project" value="UniProtKB-KW"/>
</dbReference>
<dbReference type="Proteomes" id="UP000886722">
    <property type="component" value="Unassembled WGS sequence"/>
</dbReference>
<dbReference type="PROSITE" id="PS50889">
    <property type="entry name" value="S4"/>
    <property type="match status" value="1"/>
</dbReference>
<keyword evidence="3" id="KW-0238">DNA-binding</keyword>
<evidence type="ECO:0000256" key="5">
    <source>
        <dbReference type="SAM" id="MobiDB-lite"/>
    </source>
</evidence>
<dbReference type="Gene3D" id="3.10.290.10">
    <property type="entry name" value="RNA-binding S4 domain"/>
    <property type="match status" value="1"/>
</dbReference>
<comment type="similarity">
    <text evidence="1">Belongs to the HSP15 family.</text>
</comment>
<protein>
    <submittedName>
        <fullName evidence="7">RNA-binding S4 domain-containing protein</fullName>
    </submittedName>
</protein>
<feature type="compositionally biased region" description="Acidic residues" evidence="5">
    <location>
        <begin position="134"/>
        <end position="151"/>
    </location>
</feature>
<sequence length="151" mass="17308">MPKDGEIRIDKFLWATRIFKTRTIATDACKKGRVSIAGTHVKPSRPIQTGEIIEVRKPPITYSFKVLALAENRMGAKLVPQYLENVTPPEQYELIEMIRISGFVNRAKGEGRPTKRDGRELKKFTEDSFFGTMPEDDPEFDFDFDIEDLNP</sequence>
<evidence type="ECO:0000313" key="7">
    <source>
        <dbReference type="EMBL" id="HIT39588.1"/>
    </source>
</evidence>
<comment type="caution">
    <text evidence="7">The sequence shown here is derived from an EMBL/GenBank/DDBJ whole genome shotgun (WGS) entry which is preliminary data.</text>
</comment>
<evidence type="ECO:0000256" key="4">
    <source>
        <dbReference type="PROSITE-ProRule" id="PRU00182"/>
    </source>
</evidence>
<evidence type="ECO:0000256" key="3">
    <source>
        <dbReference type="ARBA" id="ARBA00023125"/>
    </source>
</evidence>
<dbReference type="InterPro" id="IPR025708">
    <property type="entry name" value="HSP15"/>
</dbReference>
<reference evidence="7" key="2">
    <citation type="journal article" date="2021" name="PeerJ">
        <title>Extensive microbial diversity within the chicken gut microbiome revealed by metagenomics and culture.</title>
        <authorList>
            <person name="Gilroy R."/>
            <person name="Ravi A."/>
            <person name="Getino M."/>
            <person name="Pursley I."/>
            <person name="Horton D.L."/>
            <person name="Alikhan N.F."/>
            <person name="Baker D."/>
            <person name="Gharbi K."/>
            <person name="Hall N."/>
            <person name="Watson M."/>
            <person name="Adriaenssens E.M."/>
            <person name="Foster-Nyarko E."/>
            <person name="Jarju S."/>
            <person name="Secka A."/>
            <person name="Antonio M."/>
            <person name="Oren A."/>
            <person name="Chaudhuri R.R."/>
            <person name="La Ragione R."/>
            <person name="Hildebrand F."/>
            <person name="Pallen M.J."/>
        </authorList>
    </citation>
    <scope>NUCLEOTIDE SEQUENCE</scope>
    <source>
        <strain evidence="7">21143</strain>
    </source>
</reference>
<dbReference type="SUPFAM" id="SSF55174">
    <property type="entry name" value="Alpha-L RNA-binding motif"/>
    <property type="match status" value="1"/>
</dbReference>
<evidence type="ECO:0000313" key="8">
    <source>
        <dbReference type="Proteomes" id="UP000886722"/>
    </source>
</evidence>